<feature type="non-terminal residue" evidence="2">
    <location>
        <position position="1"/>
    </location>
</feature>
<feature type="region of interest" description="Disordered" evidence="1">
    <location>
        <begin position="1"/>
        <end position="29"/>
    </location>
</feature>
<name>A0A7K8KJR0_9AVES</name>
<feature type="non-terminal residue" evidence="2">
    <location>
        <position position="104"/>
    </location>
</feature>
<comment type="caution">
    <text evidence="2">The sequence shown here is derived from an EMBL/GenBank/DDBJ whole genome shotgun (WGS) entry which is preliminary data.</text>
</comment>
<evidence type="ECO:0000313" key="3">
    <source>
        <dbReference type="Proteomes" id="UP000533896"/>
    </source>
</evidence>
<sequence length="104" mass="11298">MGVRARIADWPPKRDAAKDSPAAAGPCREATGSRDAARCRGFAGGQQALGFPALQRLAWQRSKDVEFQEGWPRSPARGLAPLRHRSSSEATLSECDPEEPAELR</sequence>
<keyword evidence="3" id="KW-1185">Reference proteome</keyword>
<evidence type="ECO:0000256" key="1">
    <source>
        <dbReference type="SAM" id="MobiDB-lite"/>
    </source>
</evidence>
<feature type="compositionally biased region" description="Acidic residues" evidence="1">
    <location>
        <begin position="95"/>
        <end position="104"/>
    </location>
</feature>
<dbReference type="EMBL" id="VWYV01003220">
    <property type="protein sequence ID" value="NXE17131.1"/>
    <property type="molecule type" value="Genomic_DNA"/>
</dbReference>
<feature type="region of interest" description="Disordered" evidence="1">
    <location>
        <begin position="65"/>
        <end position="104"/>
    </location>
</feature>
<proteinExistence type="predicted"/>
<reference evidence="2 3" key="1">
    <citation type="submission" date="2019-09" db="EMBL/GenBank/DDBJ databases">
        <title>Bird 10,000 Genomes (B10K) Project - Family phase.</title>
        <authorList>
            <person name="Zhang G."/>
        </authorList>
    </citation>
    <scope>NUCLEOTIDE SEQUENCE [LARGE SCALE GENOMIC DNA]</scope>
    <source>
        <strain evidence="2">B10K-CU-031-23</strain>
    </source>
</reference>
<accession>A0A7K8KJR0</accession>
<dbReference type="OrthoDB" id="2499658at2759"/>
<gene>
    <name evidence="2" type="primary">Sipa1l3</name>
    <name evidence="2" type="ORF">LOPRUF_R15363</name>
</gene>
<evidence type="ECO:0000313" key="2">
    <source>
        <dbReference type="EMBL" id="NXE17131.1"/>
    </source>
</evidence>
<dbReference type="AlphaFoldDB" id="A0A7K8KJR0"/>
<protein>
    <submittedName>
        <fullName evidence="2">SI1L3 protein</fullName>
    </submittedName>
</protein>
<dbReference type="Proteomes" id="UP000533896">
    <property type="component" value="Unassembled WGS sequence"/>
</dbReference>
<organism evidence="2 3">
    <name type="scientific">Lophotis ruficrista</name>
    <dbReference type="NCBI Taxonomy" id="172689"/>
    <lineage>
        <taxon>Eukaryota</taxon>
        <taxon>Metazoa</taxon>
        <taxon>Chordata</taxon>
        <taxon>Craniata</taxon>
        <taxon>Vertebrata</taxon>
        <taxon>Euteleostomi</taxon>
        <taxon>Archelosauria</taxon>
        <taxon>Archosauria</taxon>
        <taxon>Dinosauria</taxon>
        <taxon>Saurischia</taxon>
        <taxon>Theropoda</taxon>
        <taxon>Coelurosauria</taxon>
        <taxon>Aves</taxon>
        <taxon>Neognathae</taxon>
        <taxon>Neoaves</taxon>
        <taxon>Otidimorphae</taxon>
        <taxon>Otidiformes</taxon>
        <taxon>Otididae</taxon>
        <taxon>Lophotis</taxon>
    </lineage>
</organism>